<dbReference type="Gene3D" id="1.25.40.10">
    <property type="entry name" value="Tetratricopeptide repeat domain"/>
    <property type="match status" value="2"/>
</dbReference>
<dbReference type="AlphaFoldDB" id="A0AAV9KZ45"/>
<dbReference type="Proteomes" id="UP001311915">
    <property type="component" value="Unassembled WGS sequence"/>
</dbReference>
<keyword evidence="5" id="KW-1185">Reference proteome</keyword>
<keyword evidence="2" id="KW-0677">Repeat</keyword>
<feature type="repeat" description="PPR" evidence="3">
    <location>
        <begin position="174"/>
        <end position="208"/>
    </location>
</feature>
<feature type="repeat" description="PPR" evidence="3">
    <location>
        <begin position="209"/>
        <end position="243"/>
    </location>
</feature>
<gene>
    <name evidence="4" type="ORF">R3W88_015958</name>
</gene>
<evidence type="ECO:0000256" key="3">
    <source>
        <dbReference type="PROSITE-ProRule" id="PRU00708"/>
    </source>
</evidence>
<accession>A0AAV9KZ45</accession>
<evidence type="ECO:0000256" key="1">
    <source>
        <dbReference type="ARBA" id="ARBA00007626"/>
    </source>
</evidence>
<reference evidence="4 5" key="1">
    <citation type="submission" date="2023-10" db="EMBL/GenBank/DDBJ databases">
        <title>Genome-Wide Identification Analysis in wild type Solanum Pinnatisectum Reveals Some Genes Defensing Phytophthora Infestans.</title>
        <authorList>
            <person name="Sun C."/>
        </authorList>
    </citation>
    <scope>NUCLEOTIDE SEQUENCE [LARGE SCALE GENOMIC DNA]</scope>
    <source>
        <strain evidence="4">LQN</strain>
        <tissue evidence="4">Leaf</tissue>
    </source>
</reference>
<dbReference type="Pfam" id="PF13041">
    <property type="entry name" value="PPR_2"/>
    <property type="match status" value="1"/>
</dbReference>
<dbReference type="PROSITE" id="PS51375">
    <property type="entry name" value="PPR"/>
    <property type="match status" value="4"/>
</dbReference>
<sequence>MKKISLRNCNGILFISSISGSAITFRAYSSCHCSKKSISVEDKLGLNSGNLDDAVPLFHQMKFGIPISDFILNNMINSFCLMYRVDCAFSVLPIYLKNGVSFNAVTFTTLIRGLFAENKVKDAVELFKKLLERNREYTDIAFYSVVINGLCKNGKLDEAHAVFEKHCFTGLLPDVRTYNVLINGFCLEQLFDEAKDILRKMEDNGCSPDRVTYNVIVQGFLRCNKISEMTSFMKEMVGRGFSFDAGTAALLVNVVRENPSVLDMIPELHSNNKK</sequence>
<comment type="caution">
    <text evidence="4">The sequence shown here is derived from an EMBL/GenBank/DDBJ whole genome shotgun (WGS) entry which is preliminary data.</text>
</comment>
<dbReference type="Pfam" id="PF12854">
    <property type="entry name" value="PPR_1"/>
    <property type="match status" value="2"/>
</dbReference>
<feature type="repeat" description="PPR" evidence="3">
    <location>
        <begin position="139"/>
        <end position="173"/>
    </location>
</feature>
<protein>
    <submittedName>
        <fullName evidence="4">Uncharacterized protein</fullName>
    </submittedName>
</protein>
<dbReference type="PANTHER" id="PTHR47941">
    <property type="entry name" value="PENTATRICOPEPTIDE REPEAT-CONTAINING PROTEIN 3, MITOCHONDRIAL"/>
    <property type="match status" value="1"/>
</dbReference>
<dbReference type="InterPro" id="IPR011990">
    <property type="entry name" value="TPR-like_helical_dom_sf"/>
</dbReference>
<comment type="similarity">
    <text evidence="1">Belongs to the PPR family. P subfamily.</text>
</comment>
<dbReference type="SUPFAM" id="SSF81901">
    <property type="entry name" value="HCP-like"/>
    <property type="match status" value="1"/>
</dbReference>
<feature type="repeat" description="PPR" evidence="3">
    <location>
        <begin position="103"/>
        <end position="137"/>
    </location>
</feature>
<evidence type="ECO:0000313" key="4">
    <source>
        <dbReference type="EMBL" id="KAK4717620.1"/>
    </source>
</evidence>
<dbReference type="NCBIfam" id="TIGR00756">
    <property type="entry name" value="PPR"/>
    <property type="match status" value="4"/>
</dbReference>
<organism evidence="4 5">
    <name type="scientific">Solanum pinnatisectum</name>
    <name type="common">tansyleaf nightshade</name>
    <dbReference type="NCBI Taxonomy" id="50273"/>
    <lineage>
        <taxon>Eukaryota</taxon>
        <taxon>Viridiplantae</taxon>
        <taxon>Streptophyta</taxon>
        <taxon>Embryophyta</taxon>
        <taxon>Tracheophyta</taxon>
        <taxon>Spermatophyta</taxon>
        <taxon>Magnoliopsida</taxon>
        <taxon>eudicotyledons</taxon>
        <taxon>Gunneridae</taxon>
        <taxon>Pentapetalae</taxon>
        <taxon>asterids</taxon>
        <taxon>lamiids</taxon>
        <taxon>Solanales</taxon>
        <taxon>Solanaceae</taxon>
        <taxon>Solanoideae</taxon>
        <taxon>Solaneae</taxon>
        <taxon>Solanum</taxon>
    </lineage>
</organism>
<dbReference type="InterPro" id="IPR002885">
    <property type="entry name" value="PPR_rpt"/>
</dbReference>
<name>A0AAV9KZ45_9SOLN</name>
<proteinExistence type="inferred from homology"/>
<evidence type="ECO:0000256" key="2">
    <source>
        <dbReference type="ARBA" id="ARBA00022737"/>
    </source>
</evidence>
<dbReference type="EMBL" id="JAWPEI010000008">
    <property type="protein sequence ID" value="KAK4717620.1"/>
    <property type="molecule type" value="Genomic_DNA"/>
</dbReference>
<evidence type="ECO:0000313" key="5">
    <source>
        <dbReference type="Proteomes" id="UP001311915"/>
    </source>
</evidence>